<keyword evidence="7 10" id="KW-0328">Glycosyltransferase</keyword>
<dbReference type="Gene3D" id="3.40.50.1580">
    <property type="entry name" value="Nucleoside phosphorylase domain"/>
    <property type="match status" value="1"/>
</dbReference>
<dbReference type="InterPro" id="IPR000845">
    <property type="entry name" value="Nucleoside_phosphorylase_d"/>
</dbReference>
<evidence type="ECO:0000256" key="3">
    <source>
        <dbReference type="ARBA" id="ARBA00010456"/>
    </source>
</evidence>
<dbReference type="Proteomes" id="UP001652461">
    <property type="component" value="Unassembled WGS sequence"/>
</dbReference>
<protein>
    <recommendedName>
        <fullName evidence="5 10">Uridine phosphorylase</fullName>
        <ecNumber evidence="4 10">2.4.2.3</ecNumber>
    </recommendedName>
</protein>
<dbReference type="CDD" id="cd17767">
    <property type="entry name" value="UP_EcUdp-like"/>
    <property type="match status" value="1"/>
</dbReference>
<evidence type="ECO:0000313" key="12">
    <source>
        <dbReference type="EMBL" id="MCU6695441.1"/>
    </source>
</evidence>
<dbReference type="EMBL" id="JAOQKC010000001">
    <property type="protein sequence ID" value="MCU6695441.1"/>
    <property type="molecule type" value="Genomic_DNA"/>
</dbReference>
<evidence type="ECO:0000256" key="6">
    <source>
        <dbReference type="ARBA" id="ARBA00022490"/>
    </source>
</evidence>
<proteinExistence type="inferred from homology"/>
<dbReference type="PANTHER" id="PTHR43691">
    <property type="entry name" value="URIDINE PHOSPHORYLASE"/>
    <property type="match status" value="1"/>
</dbReference>
<evidence type="ECO:0000256" key="5">
    <source>
        <dbReference type="ARBA" id="ARBA00021980"/>
    </source>
</evidence>
<evidence type="ECO:0000259" key="11">
    <source>
        <dbReference type="Pfam" id="PF01048"/>
    </source>
</evidence>
<comment type="similarity">
    <text evidence="3 10">Belongs to the PNP/UDP phosphorylase family.</text>
</comment>
<evidence type="ECO:0000256" key="8">
    <source>
        <dbReference type="ARBA" id="ARBA00022679"/>
    </source>
</evidence>
<dbReference type="InterPro" id="IPR010058">
    <property type="entry name" value="Uridine_phosphorylase"/>
</dbReference>
<dbReference type="PROSITE" id="PS01232">
    <property type="entry name" value="PNP_UDP_1"/>
    <property type="match status" value="1"/>
</dbReference>
<dbReference type="SUPFAM" id="SSF53167">
    <property type="entry name" value="Purine and uridine phosphorylases"/>
    <property type="match status" value="1"/>
</dbReference>
<comment type="subcellular location">
    <subcellularLocation>
        <location evidence="1">Cytoplasm</location>
    </subcellularLocation>
</comment>
<keyword evidence="8 10" id="KW-0808">Transferase</keyword>
<gene>
    <name evidence="12" type="primary">udp</name>
    <name evidence="12" type="ORF">OCV63_00800</name>
</gene>
<comment type="catalytic activity">
    <reaction evidence="9 10">
        <text>uridine + phosphate = alpha-D-ribose 1-phosphate + uracil</text>
        <dbReference type="Rhea" id="RHEA:24388"/>
        <dbReference type="ChEBI" id="CHEBI:16704"/>
        <dbReference type="ChEBI" id="CHEBI:17568"/>
        <dbReference type="ChEBI" id="CHEBI:43474"/>
        <dbReference type="ChEBI" id="CHEBI:57720"/>
        <dbReference type="EC" id="2.4.2.3"/>
    </reaction>
</comment>
<evidence type="ECO:0000256" key="10">
    <source>
        <dbReference type="RuleBase" id="RU361131"/>
    </source>
</evidence>
<evidence type="ECO:0000256" key="2">
    <source>
        <dbReference type="ARBA" id="ARBA00004825"/>
    </source>
</evidence>
<dbReference type="InterPro" id="IPR035994">
    <property type="entry name" value="Nucleoside_phosphorylase_sf"/>
</dbReference>
<evidence type="ECO:0000256" key="9">
    <source>
        <dbReference type="ARBA" id="ARBA00048447"/>
    </source>
</evidence>
<evidence type="ECO:0000256" key="1">
    <source>
        <dbReference type="ARBA" id="ARBA00004496"/>
    </source>
</evidence>
<comment type="function">
    <text evidence="10">Catalyzes the reversible phosphorylytic cleavage of uridine to uracil and ribose-1-phosphate.</text>
</comment>
<reference evidence="12 13" key="1">
    <citation type="journal article" date="2021" name="ISME Commun">
        <title>Automated analysis of genomic sequences facilitates high-throughput and comprehensive description of bacteria.</title>
        <authorList>
            <person name="Hitch T.C.A."/>
        </authorList>
    </citation>
    <scope>NUCLEOTIDE SEQUENCE [LARGE SCALE GENOMIC DNA]</scope>
    <source>
        <strain evidence="12 13">Sanger_04</strain>
    </source>
</reference>
<comment type="caution">
    <text evidence="12">The sequence shown here is derived from an EMBL/GenBank/DDBJ whole genome shotgun (WGS) entry which is preliminary data.</text>
</comment>
<dbReference type="Pfam" id="PF01048">
    <property type="entry name" value="PNP_UDP_1"/>
    <property type="match status" value="1"/>
</dbReference>
<dbReference type="InterPro" id="IPR018016">
    <property type="entry name" value="Nucleoside_phosphorylase_CS"/>
</dbReference>
<dbReference type="PANTHER" id="PTHR43691:SF11">
    <property type="entry name" value="FI09636P-RELATED"/>
    <property type="match status" value="1"/>
</dbReference>
<name>A0ABT2RT02_9FIRM</name>
<dbReference type="RefSeq" id="WP_158361376.1">
    <property type="nucleotide sequence ID" value="NZ_JAOQKC010000001.1"/>
</dbReference>
<sequence length="256" mass="27802">MYNEHQKPYHIGFINEAGARYAILPGDPGRVEKIAAHLANPRFVAQNREYTTWVGEIEGEPVYVMSTGMGGPSAAIGIEELHQIGVDTVIRIGTCGGMALPVKGGDLVVATGAIRMEGTSKEYVPVEFPAIAHLDVTNALVNSAKELGHTYHAGVVQCKDSFYGQHSPERMPAGYELMSKWDAWIKAGCLASEMESAAVFIVSQILGMRAGCVLNVLWNQERRKQGLSDSESQDMTAAIDVSVEAIRKLILADREK</sequence>
<accession>A0ABT2RT02</accession>
<dbReference type="NCBIfam" id="TIGR01718">
    <property type="entry name" value="Uridine-psphlse"/>
    <property type="match status" value="1"/>
</dbReference>
<feature type="domain" description="Nucleoside phosphorylase" evidence="11">
    <location>
        <begin position="20"/>
        <end position="216"/>
    </location>
</feature>
<evidence type="ECO:0000256" key="7">
    <source>
        <dbReference type="ARBA" id="ARBA00022676"/>
    </source>
</evidence>
<dbReference type="EC" id="2.4.2.3" evidence="4 10"/>
<keyword evidence="6" id="KW-0963">Cytoplasm</keyword>
<evidence type="ECO:0000256" key="4">
    <source>
        <dbReference type="ARBA" id="ARBA00011888"/>
    </source>
</evidence>
<evidence type="ECO:0000313" key="13">
    <source>
        <dbReference type="Proteomes" id="UP001652461"/>
    </source>
</evidence>
<organism evidence="12 13">
    <name type="scientific">Laedolimicola ammoniilytica</name>
    <dbReference type="NCBI Taxonomy" id="2981771"/>
    <lineage>
        <taxon>Bacteria</taxon>
        <taxon>Bacillati</taxon>
        <taxon>Bacillota</taxon>
        <taxon>Clostridia</taxon>
        <taxon>Lachnospirales</taxon>
        <taxon>Lachnospiraceae</taxon>
        <taxon>Laedolimicola</taxon>
    </lineage>
</organism>
<dbReference type="GO" id="GO:0004850">
    <property type="term" value="F:uridine phosphorylase activity"/>
    <property type="evidence" value="ECO:0007669"/>
    <property type="project" value="UniProtKB-EC"/>
</dbReference>
<comment type="pathway">
    <text evidence="2 10">Pyrimidine metabolism; UMP biosynthesis via salvage pathway; uracil from uridine (phosphorylase route): step 1/1.</text>
</comment>
<keyword evidence="13" id="KW-1185">Reference proteome</keyword>